<evidence type="ECO:0000256" key="3">
    <source>
        <dbReference type="ARBA" id="ARBA00022529"/>
    </source>
</evidence>
<dbReference type="Pfam" id="PF05497">
    <property type="entry name" value="Destabilase"/>
    <property type="match status" value="1"/>
</dbReference>
<dbReference type="EC" id="3.2.1.17" evidence="2"/>
<evidence type="ECO:0000256" key="1">
    <source>
        <dbReference type="ARBA" id="ARBA00000632"/>
    </source>
</evidence>
<evidence type="ECO:0000256" key="8">
    <source>
        <dbReference type="PIRSR" id="PIRSR608597-3"/>
    </source>
</evidence>
<evidence type="ECO:0000256" key="5">
    <source>
        <dbReference type="ARBA" id="ARBA00022801"/>
    </source>
</evidence>
<feature type="signal peptide" evidence="9">
    <location>
        <begin position="1"/>
        <end position="22"/>
    </location>
</feature>
<keyword evidence="5" id="KW-0378">Hydrolase</keyword>
<organism evidence="10 11">
    <name type="scientific">Ceutorhynchus assimilis</name>
    <name type="common">cabbage seed weevil</name>
    <dbReference type="NCBI Taxonomy" id="467358"/>
    <lineage>
        <taxon>Eukaryota</taxon>
        <taxon>Metazoa</taxon>
        <taxon>Ecdysozoa</taxon>
        <taxon>Arthropoda</taxon>
        <taxon>Hexapoda</taxon>
        <taxon>Insecta</taxon>
        <taxon>Pterygota</taxon>
        <taxon>Neoptera</taxon>
        <taxon>Endopterygota</taxon>
        <taxon>Coleoptera</taxon>
        <taxon>Polyphaga</taxon>
        <taxon>Cucujiformia</taxon>
        <taxon>Curculionidae</taxon>
        <taxon>Ceutorhynchinae</taxon>
        <taxon>Ceutorhynchus</taxon>
    </lineage>
</organism>
<keyword evidence="4" id="KW-0081">Bacteriolytic enzyme</keyword>
<comment type="catalytic activity">
    <reaction evidence="1">
        <text>Hydrolysis of (1-&gt;4)-beta-linkages between N-acetylmuramic acid and N-acetyl-D-glucosamine residues in a peptidoglycan and between N-acetyl-D-glucosamine residues in chitodextrins.</text>
        <dbReference type="EC" id="3.2.1.17"/>
    </reaction>
</comment>
<keyword evidence="11" id="KW-1185">Reference proteome</keyword>
<feature type="disulfide bond" evidence="8">
    <location>
        <begin position="89"/>
        <end position="95"/>
    </location>
</feature>
<dbReference type="Gene3D" id="1.10.530.10">
    <property type="match status" value="1"/>
</dbReference>
<dbReference type="CDD" id="cd16890">
    <property type="entry name" value="lyz_i"/>
    <property type="match status" value="1"/>
</dbReference>
<accession>A0A9N9MG74</accession>
<reference evidence="10" key="1">
    <citation type="submission" date="2022-01" db="EMBL/GenBank/DDBJ databases">
        <authorList>
            <person name="King R."/>
        </authorList>
    </citation>
    <scope>NUCLEOTIDE SEQUENCE</scope>
</reference>
<dbReference type="PROSITE" id="PS51909">
    <property type="entry name" value="LYSOZYME_I"/>
    <property type="match status" value="1"/>
</dbReference>
<dbReference type="EMBL" id="OU892290">
    <property type="protein sequence ID" value="CAG9763677.1"/>
    <property type="molecule type" value="Genomic_DNA"/>
</dbReference>
<proteinExistence type="predicted"/>
<evidence type="ECO:0000313" key="11">
    <source>
        <dbReference type="Proteomes" id="UP001152799"/>
    </source>
</evidence>
<dbReference type="PANTHER" id="PTHR11195">
    <property type="entry name" value="DESTABILASE-RELATED"/>
    <property type="match status" value="1"/>
</dbReference>
<evidence type="ECO:0000256" key="2">
    <source>
        <dbReference type="ARBA" id="ARBA00012732"/>
    </source>
</evidence>
<dbReference type="Proteomes" id="UP001152799">
    <property type="component" value="Chromosome 14"/>
</dbReference>
<dbReference type="GO" id="GO:0031640">
    <property type="term" value="P:killing of cells of another organism"/>
    <property type="evidence" value="ECO:0007669"/>
    <property type="project" value="UniProtKB-KW"/>
</dbReference>
<dbReference type="FunFam" id="1.10.530.10:FF:000019">
    <property type="entry name" value="lysozyme"/>
    <property type="match status" value="1"/>
</dbReference>
<feature type="disulfide bond" evidence="8">
    <location>
        <begin position="35"/>
        <end position="119"/>
    </location>
</feature>
<keyword evidence="3" id="KW-0929">Antimicrobial</keyword>
<keyword evidence="7" id="KW-0326">Glycosidase</keyword>
<protein>
    <recommendedName>
        <fullName evidence="2">lysozyme</fullName>
        <ecNumber evidence="2">3.2.1.17</ecNumber>
    </recommendedName>
</protein>
<dbReference type="InterPro" id="IPR008597">
    <property type="entry name" value="Invert_lysozyme"/>
</dbReference>
<evidence type="ECO:0000256" key="7">
    <source>
        <dbReference type="ARBA" id="ARBA00023295"/>
    </source>
</evidence>
<evidence type="ECO:0000256" key="9">
    <source>
        <dbReference type="SAM" id="SignalP"/>
    </source>
</evidence>
<evidence type="ECO:0000313" key="10">
    <source>
        <dbReference type="EMBL" id="CAG9763677.1"/>
    </source>
</evidence>
<dbReference type="PANTHER" id="PTHR11195:SF13">
    <property type="entry name" value="INVERTEBRATE-TYPE LYSOZYME 2-RELATED"/>
    <property type="match status" value="1"/>
</dbReference>
<keyword evidence="6 8" id="KW-1015">Disulfide bond</keyword>
<feature type="chain" id="PRO_5040195985" description="lysozyme" evidence="9">
    <location>
        <begin position="23"/>
        <end position="162"/>
    </location>
</feature>
<dbReference type="GO" id="GO:0003796">
    <property type="term" value="F:lysozyme activity"/>
    <property type="evidence" value="ECO:0007669"/>
    <property type="project" value="UniProtKB-EC"/>
</dbReference>
<evidence type="ECO:0000256" key="4">
    <source>
        <dbReference type="ARBA" id="ARBA00022638"/>
    </source>
</evidence>
<dbReference type="AlphaFoldDB" id="A0A9N9MG74"/>
<name>A0A9N9MG74_9CUCU</name>
<sequence>MHKSIIVGLLLYWFSEFQYSNSSESIVLSNLDTQCLRCICHAATECDLARTCIQGYCGPFKISHIYWIDAGKVILPGDDIERPTAYEDCMLSFNCSMQIVTNYMSKFGRDCNGDGVTDCRDYMMVHFNGGGHCELDLNRKETGREVLRKYHMCDPNPKYITQ</sequence>
<evidence type="ECO:0000256" key="6">
    <source>
        <dbReference type="ARBA" id="ARBA00023157"/>
    </source>
</evidence>
<feature type="disulfide bond" evidence="8">
    <location>
        <begin position="40"/>
        <end position="46"/>
    </location>
</feature>
<gene>
    <name evidence="10" type="ORF">CEUTPL_LOCUS4335</name>
</gene>
<dbReference type="GO" id="GO:0042742">
    <property type="term" value="P:defense response to bacterium"/>
    <property type="evidence" value="ECO:0007669"/>
    <property type="project" value="UniProtKB-KW"/>
</dbReference>
<keyword evidence="9" id="KW-0732">Signal</keyword>
<dbReference type="OrthoDB" id="6331689at2759"/>